<dbReference type="AlphaFoldDB" id="A0A9N7QBP1"/>
<dbReference type="KEGG" id="ccot:CCAX7_14760"/>
<gene>
    <name evidence="1" type="ORF">CCAX7_14760</name>
</gene>
<accession>A0A9N7QBP1</accession>
<name>A0A9N7QBP1_9BACT</name>
<sequence>MLSPAQAYAHVKAARSILEECIEASVERTGSDGDTVRALLAVVDHERAYRLAIGRAFDGLGAEAARAAKAAMKPARWGVQHIENHGWLAYPDAETGADWPWTCRSREAALQQIQSTEPRASEWWQAAEMPDDIFFPLRDLGLAQARLIRQKQEAR</sequence>
<organism evidence="1 2">
    <name type="scientific">Capsulimonas corticalis</name>
    <dbReference type="NCBI Taxonomy" id="2219043"/>
    <lineage>
        <taxon>Bacteria</taxon>
        <taxon>Bacillati</taxon>
        <taxon>Armatimonadota</taxon>
        <taxon>Armatimonadia</taxon>
        <taxon>Capsulimonadales</taxon>
        <taxon>Capsulimonadaceae</taxon>
        <taxon>Capsulimonas</taxon>
    </lineage>
</organism>
<protein>
    <submittedName>
        <fullName evidence="1">Uncharacterized protein</fullName>
    </submittedName>
</protein>
<proteinExistence type="predicted"/>
<keyword evidence="2" id="KW-1185">Reference proteome</keyword>
<evidence type="ECO:0000313" key="1">
    <source>
        <dbReference type="EMBL" id="BDI29425.1"/>
    </source>
</evidence>
<evidence type="ECO:0000313" key="2">
    <source>
        <dbReference type="Proteomes" id="UP000287394"/>
    </source>
</evidence>
<dbReference type="EMBL" id="AP025739">
    <property type="protein sequence ID" value="BDI29425.1"/>
    <property type="molecule type" value="Genomic_DNA"/>
</dbReference>
<reference evidence="1 2" key="1">
    <citation type="journal article" date="2019" name="Int. J. Syst. Evol. Microbiol.">
        <title>Capsulimonas corticalis gen. nov., sp. nov., an aerobic capsulated bacterium, of a novel bacterial order, Capsulimonadales ord. nov., of the class Armatimonadia of the phylum Armatimonadetes.</title>
        <authorList>
            <person name="Li J."/>
            <person name="Kudo C."/>
            <person name="Tonouchi A."/>
        </authorList>
    </citation>
    <scope>NUCLEOTIDE SEQUENCE [LARGE SCALE GENOMIC DNA]</scope>
    <source>
        <strain evidence="1 2">AX-7</strain>
    </source>
</reference>
<dbReference type="Proteomes" id="UP000287394">
    <property type="component" value="Chromosome"/>
</dbReference>